<protein>
    <submittedName>
        <fullName evidence="3">Uncharacterized protein LOC136092334 isoform X1</fullName>
    </submittedName>
</protein>
<keyword evidence="2" id="KW-1185">Reference proteome</keyword>
<organism evidence="2 3">
    <name type="scientific">Hydra vulgaris</name>
    <name type="common">Hydra</name>
    <name type="synonym">Hydra attenuata</name>
    <dbReference type="NCBI Taxonomy" id="6087"/>
    <lineage>
        <taxon>Eukaryota</taxon>
        <taxon>Metazoa</taxon>
        <taxon>Cnidaria</taxon>
        <taxon>Hydrozoa</taxon>
        <taxon>Hydroidolina</taxon>
        <taxon>Anthoathecata</taxon>
        <taxon>Aplanulata</taxon>
        <taxon>Hydridae</taxon>
        <taxon>Hydra</taxon>
    </lineage>
</organism>
<dbReference type="Proteomes" id="UP001652625">
    <property type="component" value="Chromosome 15"/>
</dbReference>
<evidence type="ECO:0000256" key="1">
    <source>
        <dbReference type="SAM" id="Phobius"/>
    </source>
</evidence>
<evidence type="ECO:0000313" key="3">
    <source>
        <dbReference type="RefSeq" id="XP_065676390.1"/>
    </source>
</evidence>
<evidence type="ECO:0000313" key="2">
    <source>
        <dbReference type="Proteomes" id="UP001652625"/>
    </source>
</evidence>
<feature type="transmembrane region" description="Helical" evidence="1">
    <location>
        <begin position="159"/>
        <end position="180"/>
    </location>
</feature>
<gene>
    <name evidence="3" type="primary">LOC136092334</name>
</gene>
<keyword evidence="1" id="KW-0472">Membrane</keyword>
<feature type="transmembrane region" description="Helical" evidence="1">
    <location>
        <begin position="122"/>
        <end position="139"/>
    </location>
</feature>
<dbReference type="GeneID" id="136092334"/>
<keyword evidence="1" id="KW-0812">Transmembrane</keyword>
<name>A0ABM4DP80_HYDVU</name>
<feature type="transmembrane region" description="Helical" evidence="1">
    <location>
        <begin position="78"/>
        <end position="101"/>
    </location>
</feature>
<keyword evidence="1" id="KW-1133">Transmembrane helix</keyword>
<dbReference type="RefSeq" id="XP_065676390.1">
    <property type="nucleotide sequence ID" value="XM_065820318.1"/>
</dbReference>
<feature type="transmembrane region" description="Helical" evidence="1">
    <location>
        <begin position="12"/>
        <end position="40"/>
    </location>
</feature>
<sequence length="202" mass="23005">MDDSLIDKMEKSIFLIAGIVGCFCLSLLLTYITFFIGVWWKLSYNAYTLNFSLWKIVSKFSSSKEISVSLTAPKLESVIITVRTGLAISMILYVLLIVTYVASFLLKRRNMPIHLWSKARTVLFLLLLLSFVIVITHAAHCPPAYLVGQNTMSSSLSSGWNMCLVALFFVAVPANLHFFIEFRIWRSEIRKTIGYELLNMKN</sequence>
<reference evidence="3" key="1">
    <citation type="submission" date="2025-08" db="UniProtKB">
        <authorList>
            <consortium name="RefSeq"/>
        </authorList>
    </citation>
    <scope>IDENTIFICATION</scope>
</reference>
<accession>A0ABM4DP80</accession>
<proteinExistence type="predicted"/>